<evidence type="ECO:0000313" key="4">
    <source>
        <dbReference type="Proteomes" id="UP001058072"/>
    </source>
</evidence>
<dbReference type="InterPro" id="IPR051471">
    <property type="entry name" value="Bacterial_PTS_sugar_comp"/>
</dbReference>
<dbReference type="PANTHER" id="PTHR33799:SF1">
    <property type="entry name" value="PTS SYSTEM MANNOSE-SPECIFIC EIIAB COMPONENT-RELATED"/>
    <property type="match status" value="1"/>
</dbReference>
<name>A0A9Q9CJB0_9FIRM</name>
<dbReference type="Proteomes" id="UP001058072">
    <property type="component" value="Chromosome"/>
</dbReference>
<feature type="domain" description="PTS EIIA type-4" evidence="2">
    <location>
        <begin position="1"/>
        <end position="128"/>
    </location>
</feature>
<evidence type="ECO:0000259" key="2">
    <source>
        <dbReference type="PROSITE" id="PS51096"/>
    </source>
</evidence>
<dbReference type="AlphaFoldDB" id="A0A9Q9CJB0"/>
<dbReference type="PROSITE" id="PS51096">
    <property type="entry name" value="PTS_EIIA_TYPE_4"/>
    <property type="match status" value="1"/>
</dbReference>
<gene>
    <name evidence="3" type="ORF">J0J70_06505</name>
</gene>
<accession>A0A9Q9CJB0</accession>
<dbReference type="Pfam" id="PF03610">
    <property type="entry name" value="EIIA-man"/>
    <property type="match status" value="1"/>
</dbReference>
<dbReference type="RefSeq" id="WP_055306054.1">
    <property type="nucleotide sequence ID" value="NZ_CP071250.1"/>
</dbReference>
<sequence length="136" mass="14788">MAKIILASHGKLSKGMLDSVKMIIGSLADGVETYSLFPGESANDYANELKERMLQDEEDYLLICDVQGGSVFNSLVQLVTNERVKVVAGMNLSLVLELIVANQGGSINLDTILEASKEGILYKCKDNLVLTEDSDF</sequence>
<dbReference type="InterPro" id="IPR004701">
    <property type="entry name" value="PTS_EIIA_man-typ"/>
</dbReference>
<protein>
    <submittedName>
        <fullName evidence="3">PTS mannose transporter subunit IIAB</fullName>
    </submittedName>
</protein>
<dbReference type="GO" id="GO:0016020">
    <property type="term" value="C:membrane"/>
    <property type="evidence" value="ECO:0007669"/>
    <property type="project" value="InterPro"/>
</dbReference>
<reference evidence="3" key="1">
    <citation type="submission" date="2021-03" db="EMBL/GenBank/DDBJ databases">
        <title>Comparative Genomics and Metabolomics in the genus Turicibacter.</title>
        <authorList>
            <person name="Maki J."/>
            <person name="Looft T."/>
        </authorList>
    </citation>
    <scope>NUCLEOTIDE SEQUENCE</scope>
    <source>
        <strain evidence="3">ISU324</strain>
    </source>
</reference>
<dbReference type="PANTHER" id="PTHR33799">
    <property type="entry name" value="PTS PERMEASE-RELATED-RELATED"/>
    <property type="match status" value="1"/>
</dbReference>
<dbReference type="EMBL" id="CP071250">
    <property type="protein sequence ID" value="UUF09588.1"/>
    <property type="molecule type" value="Genomic_DNA"/>
</dbReference>
<evidence type="ECO:0000256" key="1">
    <source>
        <dbReference type="ARBA" id="ARBA00022679"/>
    </source>
</evidence>
<dbReference type="GO" id="GO:0009401">
    <property type="term" value="P:phosphoenolpyruvate-dependent sugar phosphotransferase system"/>
    <property type="evidence" value="ECO:0007669"/>
    <property type="project" value="InterPro"/>
</dbReference>
<keyword evidence="1" id="KW-0808">Transferase</keyword>
<dbReference type="Gene3D" id="3.40.50.510">
    <property type="entry name" value="Phosphotransferase system, mannose-type IIA component"/>
    <property type="match status" value="1"/>
</dbReference>
<organism evidence="3 4">
    <name type="scientific">Turicibacter bilis</name>
    <dbReference type="NCBI Taxonomy" id="2735723"/>
    <lineage>
        <taxon>Bacteria</taxon>
        <taxon>Bacillati</taxon>
        <taxon>Bacillota</taxon>
        <taxon>Erysipelotrichia</taxon>
        <taxon>Erysipelotrichales</taxon>
        <taxon>Turicibacteraceae</taxon>
        <taxon>Turicibacter</taxon>
    </lineage>
</organism>
<dbReference type="GO" id="GO:0016740">
    <property type="term" value="F:transferase activity"/>
    <property type="evidence" value="ECO:0007669"/>
    <property type="project" value="UniProtKB-KW"/>
</dbReference>
<dbReference type="InterPro" id="IPR036662">
    <property type="entry name" value="PTS_EIIA_man-typ_sf"/>
</dbReference>
<dbReference type="SUPFAM" id="SSF53062">
    <property type="entry name" value="PTS system fructose IIA component-like"/>
    <property type="match status" value="1"/>
</dbReference>
<proteinExistence type="predicted"/>
<evidence type="ECO:0000313" key="3">
    <source>
        <dbReference type="EMBL" id="UUF09588.1"/>
    </source>
</evidence>